<dbReference type="Pfam" id="PF00249">
    <property type="entry name" value="Myb_DNA-binding"/>
    <property type="match status" value="2"/>
</dbReference>
<accession>A0A1J4JF09</accession>
<dbReference type="InterPro" id="IPR051575">
    <property type="entry name" value="Myb-like_DNA-bd"/>
</dbReference>
<dbReference type="Gene3D" id="1.10.10.60">
    <property type="entry name" value="Homeodomain-like"/>
    <property type="match status" value="2"/>
</dbReference>
<dbReference type="PROSITE" id="PS50090">
    <property type="entry name" value="MYB_LIKE"/>
    <property type="match status" value="2"/>
</dbReference>
<organism evidence="7 8">
    <name type="scientific">Tritrichomonas foetus</name>
    <dbReference type="NCBI Taxonomy" id="1144522"/>
    <lineage>
        <taxon>Eukaryota</taxon>
        <taxon>Metamonada</taxon>
        <taxon>Parabasalia</taxon>
        <taxon>Tritrichomonadida</taxon>
        <taxon>Tritrichomonadidae</taxon>
        <taxon>Tritrichomonas</taxon>
    </lineage>
</organism>
<dbReference type="SUPFAM" id="SSF46689">
    <property type="entry name" value="Homeodomain-like"/>
    <property type="match status" value="1"/>
</dbReference>
<dbReference type="GO" id="GO:0042796">
    <property type="term" value="P:snRNA transcription by RNA polymerase III"/>
    <property type="evidence" value="ECO:0007669"/>
    <property type="project" value="TreeGrafter"/>
</dbReference>
<dbReference type="EMBL" id="MLAK01001216">
    <property type="protein sequence ID" value="OHS95844.1"/>
    <property type="molecule type" value="Genomic_DNA"/>
</dbReference>
<dbReference type="GO" id="GO:0000978">
    <property type="term" value="F:RNA polymerase II cis-regulatory region sequence-specific DNA binding"/>
    <property type="evidence" value="ECO:0007669"/>
    <property type="project" value="TreeGrafter"/>
</dbReference>
<evidence type="ECO:0000256" key="1">
    <source>
        <dbReference type="ARBA" id="ARBA00023015"/>
    </source>
</evidence>
<evidence type="ECO:0000313" key="7">
    <source>
        <dbReference type="EMBL" id="OHS95844.1"/>
    </source>
</evidence>
<dbReference type="GeneID" id="94846473"/>
<dbReference type="GO" id="GO:0042795">
    <property type="term" value="P:snRNA transcription by RNA polymerase II"/>
    <property type="evidence" value="ECO:0007669"/>
    <property type="project" value="TreeGrafter"/>
</dbReference>
<protein>
    <submittedName>
        <fullName evidence="7">Myb-like DNA-binding domain containing protein</fullName>
    </submittedName>
</protein>
<evidence type="ECO:0000259" key="5">
    <source>
        <dbReference type="PROSITE" id="PS50090"/>
    </source>
</evidence>
<keyword evidence="3" id="KW-0804">Transcription</keyword>
<feature type="domain" description="HTH myb-type" evidence="6">
    <location>
        <begin position="16"/>
        <end position="68"/>
    </location>
</feature>
<evidence type="ECO:0000259" key="6">
    <source>
        <dbReference type="PROSITE" id="PS51294"/>
    </source>
</evidence>
<comment type="caution">
    <text evidence="7">The sequence shown here is derived from an EMBL/GenBank/DDBJ whole genome shotgun (WGS) entry which is preliminary data.</text>
</comment>
<reference evidence="7" key="1">
    <citation type="submission" date="2016-10" db="EMBL/GenBank/DDBJ databases">
        <authorList>
            <person name="Benchimol M."/>
            <person name="Almeida L.G."/>
            <person name="Vasconcelos A.T."/>
            <person name="Perreira-Neves A."/>
            <person name="Rosa I.A."/>
            <person name="Tasca T."/>
            <person name="Bogo M.R."/>
            <person name="de Souza W."/>
        </authorList>
    </citation>
    <scope>NUCLEOTIDE SEQUENCE [LARGE SCALE GENOMIC DNA]</scope>
    <source>
        <strain evidence="7">K</strain>
    </source>
</reference>
<dbReference type="InterPro" id="IPR009057">
    <property type="entry name" value="Homeodomain-like_sf"/>
</dbReference>
<dbReference type="PANTHER" id="PTHR46621">
    <property type="entry name" value="SNRNA-ACTIVATING PROTEIN COMPLEX SUBUNIT 4"/>
    <property type="match status" value="1"/>
</dbReference>
<dbReference type="GO" id="GO:0001006">
    <property type="term" value="F:RNA polymerase III type 3 promoter sequence-specific DNA binding"/>
    <property type="evidence" value="ECO:0007669"/>
    <property type="project" value="TreeGrafter"/>
</dbReference>
<keyword evidence="1" id="KW-0805">Transcription regulation</keyword>
<dbReference type="PROSITE" id="PS51294">
    <property type="entry name" value="HTH_MYB"/>
    <property type="match status" value="2"/>
</dbReference>
<feature type="domain" description="Myb-like" evidence="5">
    <location>
        <begin position="16"/>
        <end position="64"/>
    </location>
</feature>
<feature type="domain" description="Myb-like" evidence="5">
    <location>
        <begin position="65"/>
        <end position="115"/>
    </location>
</feature>
<sequence>MISQSTMEMSQTVKLLKKNKFSPEEDNLLIKTVNKLGPKRWKIIASFIEGRSARQCRDRYTNYLKPDLVFARWTPEEDYLLVQKYYENGPKWSLISSYFNGRSSSSLKNRWHSYIAEKLNLPRKKSSHNEVKNEYHSSDNPDIIEDQKCQDDQHYENLCPTHNVKSFEKVNNGDFHINRTIDQNVIFIDDQNNRSSSYKNFNEQVINNIASMDDKGNTDEIDFIQWDEAILQFCYD</sequence>
<dbReference type="Proteomes" id="UP000179807">
    <property type="component" value="Unassembled WGS sequence"/>
</dbReference>
<dbReference type="VEuPathDB" id="TrichDB:TRFO_38002"/>
<dbReference type="AlphaFoldDB" id="A0A1J4JF09"/>
<dbReference type="RefSeq" id="XP_068348981.1">
    <property type="nucleotide sequence ID" value="XM_068511769.1"/>
</dbReference>
<evidence type="ECO:0000313" key="8">
    <source>
        <dbReference type="Proteomes" id="UP000179807"/>
    </source>
</evidence>
<dbReference type="SMART" id="SM00717">
    <property type="entry name" value="SANT"/>
    <property type="match status" value="2"/>
</dbReference>
<gene>
    <name evidence="7" type="ORF">TRFO_38002</name>
</gene>
<dbReference type="InterPro" id="IPR017930">
    <property type="entry name" value="Myb_dom"/>
</dbReference>
<evidence type="ECO:0000256" key="3">
    <source>
        <dbReference type="ARBA" id="ARBA00023163"/>
    </source>
</evidence>
<proteinExistence type="predicted"/>
<evidence type="ECO:0000256" key="4">
    <source>
        <dbReference type="ARBA" id="ARBA00023242"/>
    </source>
</evidence>
<keyword evidence="8" id="KW-1185">Reference proteome</keyword>
<name>A0A1J4JF09_9EUKA</name>
<keyword evidence="4" id="KW-0539">Nucleus</keyword>
<evidence type="ECO:0000256" key="2">
    <source>
        <dbReference type="ARBA" id="ARBA00023125"/>
    </source>
</evidence>
<keyword evidence="2" id="KW-0238">DNA-binding</keyword>
<dbReference type="InterPro" id="IPR001005">
    <property type="entry name" value="SANT/Myb"/>
</dbReference>
<feature type="domain" description="HTH myb-type" evidence="6">
    <location>
        <begin position="72"/>
        <end position="119"/>
    </location>
</feature>
<dbReference type="GO" id="GO:0019185">
    <property type="term" value="C:snRNA-activating protein complex"/>
    <property type="evidence" value="ECO:0007669"/>
    <property type="project" value="TreeGrafter"/>
</dbReference>
<dbReference type="CDD" id="cd00167">
    <property type="entry name" value="SANT"/>
    <property type="match status" value="2"/>
</dbReference>
<dbReference type="OrthoDB" id="2143914at2759"/>
<dbReference type="PANTHER" id="PTHR46621:SF1">
    <property type="entry name" value="SNRNA-ACTIVATING PROTEIN COMPLEX SUBUNIT 4"/>
    <property type="match status" value="1"/>
</dbReference>